<proteinExistence type="inferred from homology"/>
<evidence type="ECO:0000256" key="3">
    <source>
        <dbReference type="ARBA" id="ARBA00022679"/>
    </source>
</evidence>
<keyword evidence="2" id="KW-0328">Glycosyltransferase</keyword>
<dbReference type="GO" id="GO:0034213">
    <property type="term" value="P:quinolinate catabolic process"/>
    <property type="evidence" value="ECO:0007669"/>
    <property type="project" value="TreeGrafter"/>
</dbReference>
<dbReference type="GO" id="GO:0004514">
    <property type="term" value="F:nicotinate-nucleotide diphosphorylase (carboxylating) activity"/>
    <property type="evidence" value="ECO:0007669"/>
    <property type="project" value="InterPro"/>
</dbReference>
<protein>
    <recommendedName>
        <fullName evidence="4">Quinolinate phosphoribosyl transferase C-terminal domain-containing protein</fullName>
    </recommendedName>
</protein>
<dbReference type="SUPFAM" id="SSF51690">
    <property type="entry name" value="Nicotinate/Quinolinate PRTase C-terminal domain-like"/>
    <property type="match status" value="1"/>
</dbReference>
<dbReference type="InterPro" id="IPR027277">
    <property type="entry name" value="NadC/ModD"/>
</dbReference>
<dbReference type="Pfam" id="PF01729">
    <property type="entry name" value="QRPTase_C"/>
    <property type="match status" value="1"/>
</dbReference>
<evidence type="ECO:0000313" key="5">
    <source>
        <dbReference type="EMBL" id="GAI46967.1"/>
    </source>
</evidence>
<evidence type="ECO:0000259" key="4">
    <source>
        <dbReference type="Pfam" id="PF01729"/>
    </source>
</evidence>
<keyword evidence="3" id="KW-0808">Transferase</keyword>
<comment type="similarity">
    <text evidence="1">Belongs to the NadC/ModD family.</text>
</comment>
<reference evidence="5" key="1">
    <citation type="journal article" date="2014" name="Front. Microbiol.">
        <title>High frequency of phylogenetically diverse reductive dehalogenase-homologous genes in deep subseafloor sedimentary metagenomes.</title>
        <authorList>
            <person name="Kawai M."/>
            <person name="Futagami T."/>
            <person name="Toyoda A."/>
            <person name="Takaki Y."/>
            <person name="Nishi S."/>
            <person name="Hori S."/>
            <person name="Arai W."/>
            <person name="Tsubouchi T."/>
            <person name="Morono Y."/>
            <person name="Uchiyama I."/>
            <person name="Ito T."/>
            <person name="Fujiyama A."/>
            <person name="Inagaki F."/>
            <person name="Takami H."/>
        </authorList>
    </citation>
    <scope>NUCLEOTIDE SEQUENCE</scope>
    <source>
        <strain evidence="5">Expedition CK06-06</strain>
    </source>
</reference>
<dbReference type="FunFam" id="3.20.20.70:FF:000030">
    <property type="entry name" value="Nicotinate-nucleotide pyrophosphorylase, carboxylating"/>
    <property type="match status" value="1"/>
</dbReference>
<evidence type="ECO:0000256" key="1">
    <source>
        <dbReference type="ARBA" id="ARBA00009400"/>
    </source>
</evidence>
<dbReference type="InterPro" id="IPR002638">
    <property type="entry name" value="Quinolinate_PRibosylTrfase_C"/>
</dbReference>
<dbReference type="EMBL" id="BARV01042236">
    <property type="protein sequence ID" value="GAI46967.1"/>
    <property type="molecule type" value="Genomic_DNA"/>
</dbReference>
<name>X1NSG6_9ZZZZ</name>
<dbReference type="PANTHER" id="PTHR32179">
    <property type="entry name" value="NICOTINATE-NUCLEOTIDE PYROPHOSPHORYLASE [CARBOXYLATING]"/>
    <property type="match status" value="1"/>
</dbReference>
<sequence length="123" mass="13331">ILIKDNHITAAGGVSKAIESIRASAPHTLKIEVEIKDFNQLDEAITSKADIIMLDNMDPGQMGRAVKIIKEKRGSSCLVEASGNINLRNLEEICKTGVDMISVGLITHSAPAIDFSLEFKENL</sequence>
<feature type="non-terminal residue" evidence="5">
    <location>
        <position position="1"/>
    </location>
</feature>
<dbReference type="AlphaFoldDB" id="X1NSG6"/>
<dbReference type="Gene3D" id="3.20.20.70">
    <property type="entry name" value="Aldolase class I"/>
    <property type="match status" value="1"/>
</dbReference>
<dbReference type="InterPro" id="IPR013785">
    <property type="entry name" value="Aldolase_TIM"/>
</dbReference>
<comment type="caution">
    <text evidence="5">The sequence shown here is derived from an EMBL/GenBank/DDBJ whole genome shotgun (WGS) entry which is preliminary data.</text>
</comment>
<dbReference type="GO" id="GO:0009435">
    <property type="term" value="P:NAD+ biosynthetic process"/>
    <property type="evidence" value="ECO:0007669"/>
    <property type="project" value="InterPro"/>
</dbReference>
<accession>X1NSG6</accession>
<gene>
    <name evidence="5" type="ORF">S06H3_63604</name>
</gene>
<evidence type="ECO:0000256" key="2">
    <source>
        <dbReference type="ARBA" id="ARBA00022676"/>
    </source>
</evidence>
<dbReference type="PANTHER" id="PTHR32179:SF3">
    <property type="entry name" value="NICOTINATE-NUCLEOTIDE PYROPHOSPHORYLASE [CARBOXYLATING]"/>
    <property type="match status" value="1"/>
</dbReference>
<dbReference type="InterPro" id="IPR036068">
    <property type="entry name" value="Nicotinate_pribotase-like_C"/>
</dbReference>
<organism evidence="5">
    <name type="scientific">marine sediment metagenome</name>
    <dbReference type="NCBI Taxonomy" id="412755"/>
    <lineage>
        <taxon>unclassified sequences</taxon>
        <taxon>metagenomes</taxon>
        <taxon>ecological metagenomes</taxon>
    </lineage>
</organism>
<dbReference type="GO" id="GO:0005737">
    <property type="term" value="C:cytoplasm"/>
    <property type="evidence" value="ECO:0007669"/>
    <property type="project" value="TreeGrafter"/>
</dbReference>
<feature type="domain" description="Quinolinate phosphoribosyl transferase C-terminal" evidence="4">
    <location>
        <begin position="1"/>
        <end position="118"/>
    </location>
</feature>